<dbReference type="EMBL" id="JAPWDO010000005">
    <property type="protein sequence ID" value="KAJ5471371.1"/>
    <property type="molecule type" value="Genomic_DNA"/>
</dbReference>
<evidence type="ECO:0000313" key="2">
    <source>
        <dbReference type="Proteomes" id="UP001147760"/>
    </source>
</evidence>
<comment type="caution">
    <text evidence="1">The sequence shown here is derived from an EMBL/GenBank/DDBJ whole genome shotgun (WGS) entry which is preliminary data.</text>
</comment>
<dbReference type="AlphaFoldDB" id="A0A9W9WPY9"/>
<organism evidence="1 2">
    <name type="scientific">Penicillium desertorum</name>
    <dbReference type="NCBI Taxonomy" id="1303715"/>
    <lineage>
        <taxon>Eukaryota</taxon>
        <taxon>Fungi</taxon>
        <taxon>Dikarya</taxon>
        <taxon>Ascomycota</taxon>
        <taxon>Pezizomycotina</taxon>
        <taxon>Eurotiomycetes</taxon>
        <taxon>Eurotiomycetidae</taxon>
        <taxon>Eurotiales</taxon>
        <taxon>Aspergillaceae</taxon>
        <taxon>Penicillium</taxon>
    </lineage>
</organism>
<reference evidence="1" key="1">
    <citation type="submission" date="2022-12" db="EMBL/GenBank/DDBJ databases">
        <authorList>
            <person name="Petersen C."/>
        </authorList>
    </citation>
    <scope>NUCLEOTIDE SEQUENCE</scope>
    <source>
        <strain evidence="1">IBT 17660</strain>
    </source>
</reference>
<gene>
    <name evidence="1" type="ORF">N7530_008728</name>
</gene>
<dbReference type="Proteomes" id="UP001147760">
    <property type="component" value="Unassembled WGS sequence"/>
</dbReference>
<sequence>MALCTFSSSFHDIQTPFKEFLETLTCVFLPTPPLNALGPTATGEYGVQKDKQVEEVWMVAA</sequence>
<name>A0A9W9WPY9_9EURO</name>
<evidence type="ECO:0000313" key="1">
    <source>
        <dbReference type="EMBL" id="KAJ5471371.1"/>
    </source>
</evidence>
<accession>A0A9W9WPY9</accession>
<keyword evidence="2" id="KW-1185">Reference proteome</keyword>
<proteinExistence type="predicted"/>
<reference evidence="1" key="2">
    <citation type="journal article" date="2023" name="IMA Fungus">
        <title>Comparative genomic study of the Penicillium genus elucidates a diverse pangenome and 15 lateral gene transfer events.</title>
        <authorList>
            <person name="Petersen C."/>
            <person name="Sorensen T."/>
            <person name="Nielsen M.R."/>
            <person name="Sondergaard T.E."/>
            <person name="Sorensen J.L."/>
            <person name="Fitzpatrick D.A."/>
            <person name="Frisvad J.C."/>
            <person name="Nielsen K.L."/>
        </authorList>
    </citation>
    <scope>NUCLEOTIDE SEQUENCE</scope>
    <source>
        <strain evidence="1">IBT 17660</strain>
    </source>
</reference>
<protein>
    <submittedName>
        <fullName evidence="1">Uncharacterized protein</fullName>
    </submittedName>
</protein>